<dbReference type="PROSITE" id="PS51118">
    <property type="entry name" value="HTH_HXLR"/>
    <property type="match status" value="1"/>
</dbReference>
<dbReference type="EMBL" id="LNXU01000010">
    <property type="protein sequence ID" value="KTC75419.1"/>
    <property type="molecule type" value="Genomic_DNA"/>
</dbReference>
<keyword evidence="2" id="KW-0238">DNA-binding</keyword>
<dbReference type="PANTHER" id="PTHR33204">
    <property type="entry name" value="TRANSCRIPTIONAL REGULATOR, MARR FAMILY"/>
    <property type="match status" value="1"/>
</dbReference>
<name>A0A0W0RWK3_LEGBO</name>
<evidence type="ECO:0000256" key="3">
    <source>
        <dbReference type="ARBA" id="ARBA00023163"/>
    </source>
</evidence>
<sequence length="135" mass="15509">MLATFSINGPYLMSKKNFSVYNEQCPSHNVLEKIGDKWSILIINILLNKTFRFGELKREIGGISPKMLTQTLMKLERFGFIARCSFPILPMKVEYSLTPLGKELGSILNSLTTWTEKNMNRIMLAESKFVETRNL</sequence>
<dbReference type="STRING" id="447.Lboz_0852"/>
<dbReference type="AlphaFoldDB" id="A0A0W0RWK3"/>
<keyword evidence="1" id="KW-0805">Transcription regulation</keyword>
<dbReference type="Pfam" id="PF01638">
    <property type="entry name" value="HxlR"/>
    <property type="match status" value="1"/>
</dbReference>
<organism evidence="5 6">
    <name type="scientific">Legionella bozemanae</name>
    <name type="common">Fluoribacter bozemanae</name>
    <dbReference type="NCBI Taxonomy" id="447"/>
    <lineage>
        <taxon>Bacteria</taxon>
        <taxon>Pseudomonadati</taxon>
        <taxon>Pseudomonadota</taxon>
        <taxon>Gammaproteobacteria</taxon>
        <taxon>Legionellales</taxon>
        <taxon>Legionellaceae</taxon>
        <taxon>Legionella</taxon>
    </lineage>
</organism>
<dbReference type="InterPro" id="IPR002577">
    <property type="entry name" value="HTH_HxlR"/>
</dbReference>
<reference evidence="5 6" key="1">
    <citation type="submission" date="2015-11" db="EMBL/GenBank/DDBJ databases">
        <title>Genomic analysis of 38 Legionella species identifies large and diverse effector repertoires.</title>
        <authorList>
            <person name="Burstein D."/>
            <person name="Amaro F."/>
            <person name="Zusman T."/>
            <person name="Lifshitz Z."/>
            <person name="Cohen O."/>
            <person name="Gilbert J.A."/>
            <person name="Pupko T."/>
            <person name="Shuman H.A."/>
            <person name="Segal G."/>
        </authorList>
    </citation>
    <scope>NUCLEOTIDE SEQUENCE [LARGE SCALE GENOMIC DNA]</scope>
    <source>
        <strain evidence="5 6">WIGA</strain>
    </source>
</reference>
<dbReference type="InterPro" id="IPR036388">
    <property type="entry name" value="WH-like_DNA-bd_sf"/>
</dbReference>
<gene>
    <name evidence="5" type="primary">ytfH</name>
    <name evidence="5" type="ORF">Lboz_0852</name>
</gene>
<dbReference type="Proteomes" id="UP000054695">
    <property type="component" value="Unassembled WGS sequence"/>
</dbReference>
<dbReference type="Gene3D" id="1.10.10.10">
    <property type="entry name" value="Winged helix-like DNA-binding domain superfamily/Winged helix DNA-binding domain"/>
    <property type="match status" value="1"/>
</dbReference>
<dbReference type="PANTHER" id="PTHR33204:SF37">
    <property type="entry name" value="HTH-TYPE TRANSCRIPTIONAL REGULATOR YODB"/>
    <property type="match status" value="1"/>
</dbReference>
<keyword evidence="6" id="KW-1185">Reference proteome</keyword>
<accession>A0A0W0RWK3</accession>
<dbReference type="SUPFAM" id="SSF46785">
    <property type="entry name" value="Winged helix' DNA-binding domain"/>
    <property type="match status" value="1"/>
</dbReference>
<evidence type="ECO:0000256" key="1">
    <source>
        <dbReference type="ARBA" id="ARBA00023015"/>
    </source>
</evidence>
<protein>
    <submittedName>
        <fullName evidence="5">Transcriptional regulator</fullName>
    </submittedName>
</protein>
<dbReference type="GO" id="GO:0003677">
    <property type="term" value="F:DNA binding"/>
    <property type="evidence" value="ECO:0007669"/>
    <property type="project" value="UniProtKB-KW"/>
</dbReference>
<evidence type="ECO:0000313" key="5">
    <source>
        <dbReference type="EMBL" id="KTC75419.1"/>
    </source>
</evidence>
<proteinExistence type="predicted"/>
<comment type="caution">
    <text evidence="5">The sequence shown here is derived from an EMBL/GenBank/DDBJ whole genome shotgun (WGS) entry which is preliminary data.</text>
</comment>
<evidence type="ECO:0000256" key="2">
    <source>
        <dbReference type="ARBA" id="ARBA00023125"/>
    </source>
</evidence>
<keyword evidence="3" id="KW-0804">Transcription</keyword>
<feature type="domain" description="HTH hxlR-type" evidence="4">
    <location>
        <begin position="25"/>
        <end position="123"/>
    </location>
</feature>
<evidence type="ECO:0000313" key="6">
    <source>
        <dbReference type="Proteomes" id="UP000054695"/>
    </source>
</evidence>
<evidence type="ECO:0000259" key="4">
    <source>
        <dbReference type="PROSITE" id="PS51118"/>
    </source>
</evidence>
<dbReference type="InterPro" id="IPR036390">
    <property type="entry name" value="WH_DNA-bd_sf"/>
</dbReference>
<dbReference type="PATRIC" id="fig|447.4.peg.921"/>